<accession>A0A1Q1M942</accession>
<evidence type="ECO:0000313" key="1">
    <source>
        <dbReference type="EMBL" id="AQM32745.1"/>
    </source>
</evidence>
<proteinExistence type="predicted"/>
<name>A0A1Q1M942_AGABI</name>
<organism evidence="1">
    <name type="scientific">Agaricus bisporus</name>
    <name type="common">White button mushroom</name>
    <dbReference type="NCBI Taxonomy" id="5341"/>
    <lineage>
        <taxon>Eukaryota</taxon>
        <taxon>Fungi</taxon>
        <taxon>Dikarya</taxon>
        <taxon>Basidiomycota</taxon>
        <taxon>Agaricomycotina</taxon>
        <taxon>Agaricomycetes</taxon>
        <taxon>Agaricomycetidae</taxon>
        <taxon>Agaricales</taxon>
        <taxon>Agaricineae</taxon>
        <taxon>Agaricaceae</taxon>
        <taxon>Agaricus</taxon>
    </lineage>
</organism>
<dbReference type="AlphaFoldDB" id="A0A1Q1M942"/>
<reference evidence="1" key="1">
    <citation type="submission" date="2016-12" db="EMBL/GenBank/DDBJ databases">
        <title>Multiple viral infections in Agaricus bisporus - Characterisation of 18 unique RNA viruses and 8 ORFans identified by deep sequencing.</title>
        <authorList>
            <person name="Deakin G."/>
            <person name="Dobbs E."/>
            <person name="Jones I.M."/>
            <person name="Grogan H.M."/>
            <person name="Burton K.S."/>
        </authorList>
    </citation>
    <scope>NUCLEOTIDE SEQUENCE</scope>
    <source>
        <strain evidence="1">003</strain>
    </source>
</reference>
<dbReference type="EMBL" id="KY357512">
    <property type="protein sequence ID" value="AQM32745.1"/>
    <property type="molecule type" value="Genomic_DNA"/>
</dbReference>
<protein>
    <submittedName>
        <fullName evidence="1">Uncharacterized protein</fullName>
    </submittedName>
</protein>
<sequence length="141" mass="15924">MIWLTVHNQSAIQQKLRFPHTLVGYENGSRSCPAGDYCYLTRKSARASSCEPEPIEHQTSPICMLQLSPKGITPLVRVLMNHDILSTTQSYDNEGWPNDHALSASSSYLNRSTISSCTTRWRGLLLPGRPFDLHICFCHVY</sequence>